<keyword evidence="3" id="KW-0804">Transcription</keyword>
<dbReference type="PRINTS" id="PR00455">
    <property type="entry name" value="HTHTETR"/>
</dbReference>
<dbReference type="Gene3D" id="1.10.10.60">
    <property type="entry name" value="Homeodomain-like"/>
    <property type="match status" value="2"/>
</dbReference>
<dbReference type="PANTHER" id="PTHR47506:SF1">
    <property type="entry name" value="HTH-TYPE TRANSCRIPTIONAL REGULATOR YJDC"/>
    <property type="match status" value="1"/>
</dbReference>
<dbReference type="PANTHER" id="PTHR47506">
    <property type="entry name" value="TRANSCRIPTIONAL REGULATORY PROTEIN"/>
    <property type="match status" value="1"/>
</dbReference>
<dbReference type="InterPro" id="IPR009057">
    <property type="entry name" value="Homeodomain-like_sf"/>
</dbReference>
<keyword evidence="1" id="KW-0805">Transcription regulation</keyword>
<gene>
    <name evidence="7" type="ORF">GRI62_11005</name>
</gene>
<proteinExistence type="predicted"/>
<dbReference type="Proteomes" id="UP000460626">
    <property type="component" value="Unassembled WGS sequence"/>
</dbReference>
<feature type="compositionally biased region" description="Basic and acidic residues" evidence="5">
    <location>
        <begin position="1"/>
        <end position="11"/>
    </location>
</feature>
<evidence type="ECO:0000313" key="8">
    <source>
        <dbReference type="Proteomes" id="UP000460626"/>
    </source>
</evidence>
<dbReference type="PROSITE" id="PS50977">
    <property type="entry name" value="HTH_TETR_2"/>
    <property type="match status" value="2"/>
</dbReference>
<evidence type="ECO:0000256" key="2">
    <source>
        <dbReference type="ARBA" id="ARBA00023125"/>
    </source>
</evidence>
<feature type="region of interest" description="Disordered" evidence="5">
    <location>
        <begin position="215"/>
        <end position="239"/>
    </location>
</feature>
<evidence type="ECO:0000256" key="5">
    <source>
        <dbReference type="SAM" id="MobiDB-lite"/>
    </source>
</evidence>
<dbReference type="Gene3D" id="1.10.357.10">
    <property type="entry name" value="Tetracycline Repressor, domain 2"/>
    <property type="match status" value="2"/>
</dbReference>
<dbReference type="InterPro" id="IPR001647">
    <property type="entry name" value="HTH_TetR"/>
</dbReference>
<dbReference type="AlphaFoldDB" id="A0A845A0U5"/>
<evidence type="ECO:0000256" key="3">
    <source>
        <dbReference type="ARBA" id="ARBA00023163"/>
    </source>
</evidence>
<dbReference type="RefSeq" id="WP_131453379.1">
    <property type="nucleotide sequence ID" value="NZ_BMJK01000002.1"/>
</dbReference>
<feature type="DNA-binding region" description="H-T-H motif" evidence="4">
    <location>
        <begin position="49"/>
        <end position="68"/>
    </location>
</feature>
<protein>
    <submittedName>
        <fullName evidence="7">TetR family transcriptional regulator</fullName>
    </submittedName>
</protein>
<name>A0A845A0U5_9SPHN</name>
<dbReference type="Pfam" id="PF00440">
    <property type="entry name" value="TetR_N"/>
    <property type="match status" value="2"/>
</dbReference>
<dbReference type="EMBL" id="WTYH01000001">
    <property type="protein sequence ID" value="MXO94123.1"/>
    <property type="molecule type" value="Genomic_DNA"/>
</dbReference>
<feature type="domain" description="HTH tetR-type" evidence="6">
    <location>
        <begin position="26"/>
        <end position="86"/>
    </location>
</feature>
<keyword evidence="8" id="KW-1185">Reference proteome</keyword>
<sequence>MAAKSAERASTDAKGPGQVDRRDRYERKRDALLGAATTLINDRGAKATTLQAVSQAVQLSTTSVTYYFPRKDVLAAAVFERAMERLRAMVDTAAQQPTPRERVSCLLALHVRLRADVIRGRDVPIATLSEVRTLDEDIRRPLLDQYVDLFRATRALWGEFPTRDKPLMTARAHLLQETVFWLPVWLTRFPIDEFRRVHAQLFDLLENGLAMPGTRWSPAPLPPGSDQGEQTDAESVPGGSGVPNFLGVATRLINEAGYRGASVVKIVDELEVTKGSFYHHLDAKDDLILECFRRSFKRISTVQCAAQRVGATQWEHLEATMATLMDLQFEGEFPLTRTSALQALPLEVRADVVARSDRTALRYGNTLIEGAQEGSIRLVNPLIASQTIAAMLNSAYDLRNWAAGMDRASAIRLYASCLTRGLFADPAAILGEA</sequence>
<dbReference type="SUPFAM" id="SSF46689">
    <property type="entry name" value="Homeodomain-like"/>
    <property type="match status" value="2"/>
</dbReference>
<reference evidence="7 8" key="1">
    <citation type="submission" date="2019-12" db="EMBL/GenBank/DDBJ databases">
        <title>Genomic-based taxomic classification of the family Erythrobacteraceae.</title>
        <authorList>
            <person name="Xu L."/>
        </authorList>
    </citation>
    <scope>NUCLEOTIDE SEQUENCE [LARGE SCALE GENOMIC DNA]</scope>
    <source>
        <strain evidence="7 8">RC4-10-4</strain>
    </source>
</reference>
<feature type="domain" description="HTH tetR-type" evidence="6">
    <location>
        <begin position="239"/>
        <end position="299"/>
    </location>
</feature>
<accession>A0A845A0U5</accession>
<evidence type="ECO:0000256" key="4">
    <source>
        <dbReference type="PROSITE-ProRule" id="PRU00335"/>
    </source>
</evidence>
<evidence type="ECO:0000256" key="1">
    <source>
        <dbReference type="ARBA" id="ARBA00023015"/>
    </source>
</evidence>
<keyword evidence="2 4" id="KW-0238">DNA-binding</keyword>
<evidence type="ECO:0000313" key="7">
    <source>
        <dbReference type="EMBL" id="MXO94123.1"/>
    </source>
</evidence>
<dbReference type="GO" id="GO:0003677">
    <property type="term" value="F:DNA binding"/>
    <property type="evidence" value="ECO:0007669"/>
    <property type="project" value="UniProtKB-UniRule"/>
</dbReference>
<dbReference type="OrthoDB" id="9811084at2"/>
<organism evidence="7 8">
    <name type="scientific">Aurantiacibacter arachoides</name>
    <dbReference type="NCBI Taxonomy" id="1850444"/>
    <lineage>
        <taxon>Bacteria</taxon>
        <taxon>Pseudomonadati</taxon>
        <taxon>Pseudomonadota</taxon>
        <taxon>Alphaproteobacteria</taxon>
        <taxon>Sphingomonadales</taxon>
        <taxon>Erythrobacteraceae</taxon>
        <taxon>Aurantiacibacter</taxon>
    </lineage>
</organism>
<evidence type="ECO:0000259" key="6">
    <source>
        <dbReference type="PROSITE" id="PS50977"/>
    </source>
</evidence>
<feature type="DNA-binding region" description="H-T-H motif" evidence="4">
    <location>
        <begin position="262"/>
        <end position="281"/>
    </location>
</feature>
<feature type="region of interest" description="Disordered" evidence="5">
    <location>
        <begin position="1"/>
        <end position="26"/>
    </location>
</feature>
<comment type="caution">
    <text evidence="7">The sequence shown here is derived from an EMBL/GenBank/DDBJ whole genome shotgun (WGS) entry which is preliminary data.</text>
</comment>